<dbReference type="Proteomes" id="UP000005808">
    <property type="component" value="Unassembled WGS sequence"/>
</dbReference>
<dbReference type="RefSeq" id="WP_006160879.1">
    <property type="nucleotide sequence ID" value="NZ_AHJE01000069.1"/>
</dbReference>
<dbReference type="AlphaFoldDB" id="H1SB50"/>
<gene>
    <name evidence="1" type="ORF">OR16_26943</name>
</gene>
<dbReference type="PATRIC" id="fig|1127483.3.peg.5381"/>
<sequence>MYRHAHSLAVIYSLDTVDAWLFAVITGPRVIHFGPFESREDADEILAEMYPDTPAVELPAQPARLDSEGVTILGYAAAQQAVMFEESGE</sequence>
<accession>H1SB50</accession>
<reference evidence="1 2" key="1">
    <citation type="journal article" date="2012" name="J. Bacteriol.">
        <title>De Novo Genome Project of Cupriavidus basilensis OR16.</title>
        <authorList>
            <person name="Cserhati M."/>
            <person name="Kriszt B."/>
            <person name="Szoboszlay S."/>
            <person name="Toth A."/>
            <person name="Szabo I."/>
            <person name="Tancsics A."/>
            <person name="Nagy I."/>
            <person name="Horvath B."/>
            <person name="Nagy I."/>
            <person name="Kukolya J."/>
        </authorList>
    </citation>
    <scope>NUCLEOTIDE SEQUENCE [LARGE SCALE GENOMIC DNA]</scope>
    <source>
        <strain evidence="1 2">OR16</strain>
    </source>
</reference>
<evidence type="ECO:0000313" key="1">
    <source>
        <dbReference type="EMBL" id="EHP40288.1"/>
    </source>
</evidence>
<name>H1SB50_9BURK</name>
<comment type="caution">
    <text evidence="1">The sequence shown here is derived from an EMBL/GenBank/DDBJ whole genome shotgun (WGS) entry which is preliminary data.</text>
</comment>
<organism evidence="1 2">
    <name type="scientific">Cupriavidus basilensis OR16</name>
    <dbReference type="NCBI Taxonomy" id="1127483"/>
    <lineage>
        <taxon>Bacteria</taxon>
        <taxon>Pseudomonadati</taxon>
        <taxon>Pseudomonadota</taxon>
        <taxon>Betaproteobacteria</taxon>
        <taxon>Burkholderiales</taxon>
        <taxon>Burkholderiaceae</taxon>
        <taxon>Cupriavidus</taxon>
    </lineage>
</organism>
<proteinExistence type="predicted"/>
<dbReference type="EMBL" id="AHJE01000069">
    <property type="protein sequence ID" value="EHP40288.1"/>
    <property type="molecule type" value="Genomic_DNA"/>
</dbReference>
<evidence type="ECO:0000313" key="2">
    <source>
        <dbReference type="Proteomes" id="UP000005808"/>
    </source>
</evidence>
<dbReference type="OrthoDB" id="8966673at2"/>
<protein>
    <submittedName>
        <fullName evidence="1">Uncharacterized protein</fullName>
    </submittedName>
</protein>